<keyword evidence="9" id="KW-0234">DNA repair</keyword>
<evidence type="ECO:0000256" key="2">
    <source>
        <dbReference type="ARBA" id="ARBA00022741"/>
    </source>
</evidence>
<dbReference type="InterPro" id="IPR027417">
    <property type="entry name" value="P-loop_NTPase"/>
</dbReference>
<keyword evidence="8" id="KW-0238">DNA-binding</keyword>
<organism evidence="11 12">
    <name type="scientific">Anaeroselena agilis</name>
    <dbReference type="NCBI Taxonomy" id="3063788"/>
    <lineage>
        <taxon>Bacteria</taxon>
        <taxon>Bacillati</taxon>
        <taxon>Bacillota</taxon>
        <taxon>Negativicutes</taxon>
        <taxon>Acetonemataceae</taxon>
        <taxon>Anaeroselena</taxon>
    </lineage>
</organism>
<dbReference type="InterPro" id="IPR011604">
    <property type="entry name" value="PDDEXK-like_dom_sf"/>
</dbReference>
<dbReference type="Pfam" id="PF12705">
    <property type="entry name" value="PDDEXK_1"/>
    <property type="match status" value="1"/>
</dbReference>
<dbReference type="Gene3D" id="3.40.50.300">
    <property type="entry name" value="P-loop containing nucleotide triphosphate hydrolases"/>
    <property type="match status" value="1"/>
</dbReference>
<evidence type="ECO:0000256" key="5">
    <source>
        <dbReference type="ARBA" id="ARBA00022806"/>
    </source>
</evidence>
<dbReference type="Gene3D" id="3.90.320.10">
    <property type="match status" value="1"/>
</dbReference>
<keyword evidence="5" id="KW-0347">Helicase</keyword>
<keyword evidence="12" id="KW-1185">Reference proteome</keyword>
<keyword evidence="7" id="KW-0067">ATP-binding</keyword>
<dbReference type="PANTHER" id="PTHR30591">
    <property type="entry name" value="RECBCD ENZYME SUBUNIT RECC"/>
    <property type="match status" value="1"/>
</dbReference>
<dbReference type="InterPro" id="IPR049035">
    <property type="entry name" value="ADDB_N"/>
</dbReference>
<keyword evidence="3" id="KW-0227">DNA damage</keyword>
<dbReference type="RefSeq" id="WP_413779064.1">
    <property type="nucleotide sequence ID" value="NZ_JAUOZS010000001.1"/>
</dbReference>
<comment type="caution">
    <text evidence="11">The sequence shown here is derived from an EMBL/GenBank/DDBJ whole genome shotgun (WGS) entry which is preliminary data.</text>
</comment>
<reference evidence="11 12" key="1">
    <citation type="submission" date="2023-07" db="EMBL/GenBank/DDBJ databases">
        <title>The novel representative of Negativicutes class, Anaeroselena agilis gen. nov. sp. nov.</title>
        <authorList>
            <person name="Prokofeva M.I."/>
            <person name="Elcheninov A.G."/>
            <person name="Klyukina A."/>
            <person name="Kublanov I.V."/>
            <person name="Frolov E.N."/>
            <person name="Podosokorskaya O.A."/>
        </authorList>
    </citation>
    <scope>NUCLEOTIDE SEQUENCE [LARGE SCALE GENOMIC DNA]</scope>
    <source>
        <strain evidence="11 12">4137-cl</strain>
    </source>
</reference>
<keyword evidence="1" id="KW-0540">Nuclease</keyword>
<dbReference type="Proteomes" id="UP001254848">
    <property type="component" value="Unassembled WGS sequence"/>
</dbReference>
<name>A0ABU3NUN3_9FIRM</name>
<evidence type="ECO:0000256" key="4">
    <source>
        <dbReference type="ARBA" id="ARBA00022801"/>
    </source>
</evidence>
<proteinExistence type="predicted"/>
<dbReference type="InterPro" id="IPR014017">
    <property type="entry name" value="DNA_helicase_UvrD-like_C"/>
</dbReference>
<keyword evidence="4" id="KW-0378">Hydrolase</keyword>
<evidence type="ECO:0000256" key="6">
    <source>
        <dbReference type="ARBA" id="ARBA00022839"/>
    </source>
</evidence>
<evidence type="ECO:0000313" key="11">
    <source>
        <dbReference type="EMBL" id="MDT8900526.1"/>
    </source>
</evidence>
<evidence type="ECO:0000259" key="10">
    <source>
        <dbReference type="PROSITE" id="PS51217"/>
    </source>
</evidence>
<dbReference type="Pfam" id="PF21445">
    <property type="entry name" value="ADDB_N"/>
    <property type="match status" value="1"/>
</dbReference>
<evidence type="ECO:0000256" key="8">
    <source>
        <dbReference type="ARBA" id="ARBA00023125"/>
    </source>
</evidence>
<protein>
    <submittedName>
        <fullName evidence="11">PD-(D/E)XK nuclease family protein</fullName>
    </submittedName>
</protein>
<feature type="domain" description="UvrD-like helicase C-terminal" evidence="10">
    <location>
        <begin position="254"/>
        <end position="548"/>
    </location>
</feature>
<accession>A0ABU3NUN3</accession>
<dbReference type="SUPFAM" id="SSF52540">
    <property type="entry name" value="P-loop containing nucleoside triphosphate hydrolases"/>
    <property type="match status" value="1"/>
</dbReference>
<dbReference type="PANTHER" id="PTHR30591:SF1">
    <property type="entry name" value="RECBCD ENZYME SUBUNIT RECC"/>
    <property type="match status" value="1"/>
</dbReference>
<dbReference type="EMBL" id="JAUOZS010000001">
    <property type="protein sequence ID" value="MDT8900526.1"/>
    <property type="molecule type" value="Genomic_DNA"/>
</dbReference>
<evidence type="ECO:0000256" key="9">
    <source>
        <dbReference type="ARBA" id="ARBA00023204"/>
    </source>
</evidence>
<evidence type="ECO:0000256" key="3">
    <source>
        <dbReference type="ARBA" id="ARBA00022763"/>
    </source>
</evidence>
<evidence type="ECO:0000313" key="12">
    <source>
        <dbReference type="Proteomes" id="UP001254848"/>
    </source>
</evidence>
<sequence length="1045" mass="113893">MHTLYCTPLGETMRDEFVAELAGAVEQGRGHEHAFLLPSAHLLGAVRRELRVRGPVSYEQPGLLAFDDLVGEIAALAGYPHRLMDRMTQEIVVADILDSLNKRQALPYFSAISTFPGYISTVTSLLAEIKRTAAPPEEFPVGASGSQAKDAEVHAIYAAYQGVLATRKLADLEEMYFLAIQALAEGVTLPYRKVFISEFYILTPLQLALVKELKRVAAVDIGIVYEPNRPEVFAAVEQTYTDLVGMGFAPVHVAARRRTAVEHAHIRRNLFAAKPATIDAAPGLAVVSSPTRTKEMAVTAARIKKLLLSGDCRPAEIAVVVRDTSAWADFQDICGDFGLPVSLAREERLVDQPPARLLVNALTAKTDGGARATVLNLIKSPLVADALGIDADAVEQAALSKVIRSWRDWFGVFKGENSPENLNESRKSFDTLGRLVTSLPRQGTCAAFAAALKTVLDTLRIPTTLGEAYKTGRLPLPVLQAGLLAWQKCGETLDAVTEGFAFAGQADKLLPAAEFLRFFRQALAGQSIRLEGHNDQAVQVVSPAGVRGVTFRAVFILGLTDGEFPLRERENWLYDDRERAEMAALGLTLTTASFRRAEEDFYFAIAVALAGETLTLSGREDAETLLSPYVAEVVRLFAPATVIAEKYSAVEFFPAAYDGVFSARELAGKALLDTGDYAGPEACAAAAYVLATLTDDDFVRRVAVEKDRGRGCDPYGGFVGNDGGGHGPSVFSITALEEYAQCPFRYFATRSLKLREWEEKEEEAGYDVIGNIYHEVLAAFLRAHRGETLDAAKSEDYREELAVALDDVCRRLAEGDKSFNTKAWDYRRRRLEATLRRWLDFEIAEQNGDGLAFTPAFLEWGFGLPLAEGMDAASVSEPLEIVVGDRQLRIVGKIDRIDAAGDKLAVTDYKRKSTPRFRDLAAGTDLQAALYIMAAERFLCPAGGEVAGGGYYSVENARKEGGMWRAELAGDIGHRAAKDAGNLAAADWDALQAELRRLAGEYCAGIRRGEFPVRPALDCPPYCVARSMCRYRPEDGRPAGGETNG</sequence>
<dbReference type="PROSITE" id="PS51217">
    <property type="entry name" value="UVRD_HELICASE_CTER"/>
    <property type="match status" value="1"/>
</dbReference>
<evidence type="ECO:0000256" key="1">
    <source>
        <dbReference type="ARBA" id="ARBA00022722"/>
    </source>
</evidence>
<keyword evidence="6" id="KW-0269">Exonuclease</keyword>
<dbReference type="InterPro" id="IPR038726">
    <property type="entry name" value="PDDEXK_AddAB-type"/>
</dbReference>
<gene>
    <name evidence="11" type="ORF">Q4T40_04645</name>
</gene>
<evidence type="ECO:0000256" key="7">
    <source>
        <dbReference type="ARBA" id="ARBA00022840"/>
    </source>
</evidence>
<keyword evidence="2" id="KW-0547">Nucleotide-binding</keyword>